<proteinExistence type="predicted"/>
<name>A0A916N8Z8_9FLAO</name>
<dbReference type="KEGG" id="ptan:CRYO30217_00520"/>
<dbReference type="AlphaFoldDB" id="A0A916N8Z8"/>
<organism evidence="1 2">
    <name type="scientific">Parvicella tangerina</name>
    <dbReference type="NCBI Taxonomy" id="2829795"/>
    <lineage>
        <taxon>Bacteria</taxon>
        <taxon>Pseudomonadati</taxon>
        <taxon>Bacteroidota</taxon>
        <taxon>Flavobacteriia</taxon>
        <taxon>Flavobacteriales</taxon>
        <taxon>Parvicellaceae</taxon>
        <taxon>Parvicella</taxon>
    </lineage>
</organism>
<evidence type="ECO:0000313" key="1">
    <source>
        <dbReference type="EMBL" id="CAG5077937.1"/>
    </source>
</evidence>
<dbReference type="Proteomes" id="UP000683507">
    <property type="component" value="Chromosome"/>
</dbReference>
<gene>
    <name evidence="1" type="ORF">CRYO30217_00520</name>
</gene>
<accession>A0A916N8Z8</accession>
<protein>
    <submittedName>
        <fullName evidence="1">Uncharacterized protein</fullName>
    </submittedName>
</protein>
<evidence type="ECO:0000313" key="2">
    <source>
        <dbReference type="Proteomes" id="UP000683507"/>
    </source>
</evidence>
<reference evidence="1" key="1">
    <citation type="submission" date="2021-04" db="EMBL/GenBank/DDBJ databases">
        <authorList>
            <person name="Rodrigo-Torres L."/>
            <person name="Arahal R. D."/>
            <person name="Lucena T."/>
        </authorList>
    </citation>
    <scope>NUCLEOTIDE SEQUENCE</scope>
    <source>
        <strain evidence="1">AS29M-1</strain>
    </source>
</reference>
<keyword evidence="2" id="KW-1185">Reference proteome</keyword>
<sequence>MDLKHRSFPMKKFFLSLSITLCLINLNAQNIRDTTILAPVISASYAVQLPLLDMAKTFGVNSNIGVNGGVKLANNWQIELEGTFLFSKNIKIGTLLDPIVTSDRQIIANDGGPANIEVYERGITGCVNLGRVFPVIGPNPNSGLIAKFGLGFIRHKIRIENQEYLVPQLDDENVIYFDRLTLGVMTKQYFGYQHLGNNNLTNFHVGIEFIQGFTKGMRDYQIDLEGPYNEHRLDFMIGLRVGWIFPVYRKAPAC</sequence>
<dbReference type="EMBL" id="OU015584">
    <property type="protein sequence ID" value="CAG5077937.1"/>
    <property type="molecule type" value="Genomic_DNA"/>
</dbReference>